<keyword evidence="3" id="KW-1185">Reference proteome</keyword>
<evidence type="ECO:0000313" key="2">
    <source>
        <dbReference type="EMBL" id="KAF2657680.1"/>
    </source>
</evidence>
<feature type="chain" id="PRO_5025539835" evidence="1">
    <location>
        <begin position="17"/>
        <end position="357"/>
    </location>
</feature>
<accession>A0A6A6TCY9</accession>
<organism evidence="2 3">
    <name type="scientific">Lophiostoma macrostomum CBS 122681</name>
    <dbReference type="NCBI Taxonomy" id="1314788"/>
    <lineage>
        <taxon>Eukaryota</taxon>
        <taxon>Fungi</taxon>
        <taxon>Dikarya</taxon>
        <taxon>Ascomycota</taxon>
        <taxon>Pezizomycotina</taxon>
        <taxon>Dothideomycetes</taxon>
        <taxon>Pleosporomycetidae</taxon>
        <taxon>Pleosporales</taxon>
        <taxon>Lophiostomataceae</taxon>
        <taxon>Lophiostoma</taxon>
    </lineage>
</organism>
<keyword evidence="1" id="KW-0732">Signal</keyword>
<evidence type="ECO:0000256" key="1">
    <source>
        <dbReference type="SAM" id="SignalP"/>
    </source>
</evidence>
<feature type="signal peptide" evidence="1">
    <location>
        <begin position="1"/>
        <end position="16"/>
    </location>
</feature>
<reference evidence="2" key="1">
    <citation type="journal article" date="2020" name="Stud. Mycol.">
        <title>101 Dothideomycetes genomes: a test case for predicting lifestyles and emergence of pathogens.</title>
        <authorList>
            <person name="Haridas S."/>
            <person name="Albert R."/>
            <person name="Binder M."/>
            <person name="Bloem J."/>
            <person name="Labutti K."/>
            <person name="Salamov A."/>
            <person name="Andreopoulos B."/>
            <person name="Baker S."/>
            <person name="Barry K."/>
            <person name="Bills G."/>
            <person name="Bluhm B."/>
            <person name="Cannon C."/>
            <person name="Castanera R."/>
            <person name="Culley D."/>
            <person name="Daum C."/>
            <person name="Ezra D."/>
            <person name="Gonzalez J."/>
            <person name="Henrissat B."/>
            <person name="Kuo A."/>
            <person name="Liang C."/>
            <person name="Lipzen A."/>
            <person name="Lutzoni F."/>
            <person name="Magnuson J."/>
            <person name="Mondo S."/>
            <person name="Nolan M."/>
            <person name="Ohm R."/>
            <person name="Pangilinan J."/>
            <person name="Park H.-J."/>
            <person name="Ramirez L."/>
            <person name="Alfaro M."/>
            <person name="Sun H."/>
            <person name="Tritt A."/>
            <person name="Yoshinaga Y."/>
            <person name="Zwiers L.-H."/>
            <person name="Turgeon B."/>
            <person name="Goodwin S."/>
            <person name="Spatafora J."/>
            <person name="Crous P."/>
            <person name="Grigoriev I."/>
        </authorList>
    </citation>
    <scope>NUCLEOTIDE SEQUENCE</scope>
    <source>
        <strain evidence="2">CBS 122681</strain>
    </source>
</reference>
<dbReference type="OrthoDB" id="5293813at2759"/>
<protein>
    <submittedName>
        <fullName evidence="2">Late sexual development protein</fullName>
    </submittedName>
</protein>
<proteinExistence type="predicted"/>
<sequence length="357" mass="38358">MRSIISLAAFAALVSAAPVDKRYSDFSPDGVYFPLDDGFPTPSADQLQTIQKQAFGTLSNAQPPDKVSDEGITNFQLVAANEILEVAYFTELHYNVTNKAPGYDLGYAHQYVLDELEAIIAQEKLHALNANGALKKFGKDPIQPCKYSFPVTDFQSAIALAATFTDVVMGTLQDVIQQFALNGDTGFVRGVAASLGNEGEQEGFFRLILNKRPSSQPFLTTSVRDFAFTAINGLIVPGSCPNIDSIPLKIFKPLTVVTQNIQAVTQNIEYSFPQLDGVNDYSAYALVLINGQNKPIVEPLTNVAIENGVVTFDAAFPFDENNLNGLTITAVTNTQGPFATAGDVAKAAVFGPGVIET</sequence>
<gene>
    <name evidence="2" type="ORF">K491DRAFT_690929</name>
</gene>
<evidence type="ECO:0000313" key="3">
    <source>
        <dbReference type="Proteomes" id="UP000799324"/>
    </source>
</evidence>
<dbReference type="Pfam" id="PF13668">
    <property type="entry name" value="Ferritin_2"/>
    <property type="match status" value="1"/>
</dbReference>
<dbReference type="Proteomes" id="UP000799324">
    <property type="component" value="Unassembled WGS sequence"/>
</dbReference>
<name>A0A6A6TCY9_9PLEO</name>
<dbReference type="AlphaFoldDB" id="A0A6A6TCY9"/>
<dbReference type="EMBL" id="MU004323">
    <property type="protein sequence ID" value="KAF2657680.1"/>
    <property type="molecule type" value="Genomic_DNA"/>
</dbReference>